<feature type="compositionally biased region" description="Low complexity" evidence="5">
    <location>
        <begin position="1821"/>
        <end position="1830"/>
    </location>
</feature>
<dbReference type="InterPro" id="IPR031319">
    <property type="entry name" value="A-amylase_C"/>
</dbReference>
<dbReference type="Gene3D" id="3.20.20.80">
    <property type="entry name" value="Glycosidases"/>
    <property type="match status" value="1"/>
</dbReference>
<dbReference type="Pfam" id="PF00395">
    <property type="entry name" value="SLH"/>
    <property type="match status" value="3"/>
</dbReference>
<feature type="domain" description="SLH" evidence="6">
    <location>
        <begin position="2013"/>
        <end position="2076"/>
    </location>
</feature>
<dbReference type="SMART" id="SM00642">
    <property type="entry name" value="Aamy"/>
    <property type="match status" value="1"/>
</dbReference>
<dbReference type="InterPro" id="IPR054604">
    <property type="entry name" value="SbsC_Big-like"/>
</dbReference>
<dbReference type="Proteomes" id="UP000019772">
    <property type="component" value="Chromosome"/>
</dbReference>
<feature type="region of interest" description="Disordered" evidence="5">
    <location>
        <begin position="1264"/>
        <end position="1287"/>
    </location>
</feature>
<evidence type="ECO:0000313" key="7">
    <source>
        <dbReference type="EMBL" id="AHV98171.1"/>
    </source>
</evidence>
<dbReference type="OrthoDB" id="9805159at2"/>
<dbReference type="InterPro" id="IPR013780">
    <property type="entry name" value="Glyco_hydro_b"/>
</dbReference>
<name>X4ZF54_9BACL</name>
<dbReference type="InterPro" id="IPR001119">
    <property type="entry name" value="SLH_dom"/>
</dbReference>
<dbReference type="eggNOG" id="COG0366">
    <property type="taxonomic scope" value="Bacteria"/>
</dbReference>
<dbReference type="Gene3D" id="2.60.40.10">
    <property type="entry name" value="Immunoglobulins"/>
    <property type="match status" value="6"/>
</dbReference>
<dbReference type="GO" id="GO:0004553">
    <property type="term" value="F:hydrolase activity, hydrolyzing O-glycosyl compounds"/>
    <property type="evidence" value="ECO:0007669"/>
    <property type="project" value="InterPro"/>
</dbReference>
<proteinExistence type="predicted"/>
<dbReference type="HOGENOM" id="CLU_232364_0_0_9"/>
<dbReference type="SUPFAM" id="SSF49265">
    <property type="entry name" value="Fibronectin type III"/>
    <property type="match status" value="2"/>
</dbReference>
<dbReference type="RefSeq" id="WP_025335668.1">
    <property type="nucleotide sequence ID" value="NZ_CP004078.1"/>
</dbReference>
<comment type="cofactor">
    <cofactor evidence="1">
        <name>Ca(2+)</name>
        <dbReference type="ChEBI" id="CHEBI:29108"/>
    </cofactor>
</comment>
<dbReference type="InterPro" id="IPR017853">
    <property type="entry name" value="GH"/>
</dbReference>
<dbReference type="SMART" id="SM00635">
    <property type="entry name" value="BID_2"/>
    <property type="match status" value="2"/>
</dbReference>
<evidence type="ECO:0000256" key="5">
    <source>
        <dbReference type="SAM" id="MobiDB-lite"/>
    </source>
</evidence>
<dbReference type="Gene3D" id="2.60.40.1180">
    <property type="entry name" value="Golgi alpha-mannosidase II"/>
    <property type="match status" value="1"/>
</dbReference>
<dbReference type="STRING" id="1268072.PSAB_16320"/>
<dbReference type="InterPro" id="IPR013783">
    <property type="entry name" value="Ig-like_fold"/>
</dbReference>
<keyword evidence="4" id="KW-0326">Glycosidase</keyword>
<evidence type="ECO:0000256" key="4">
    <source>
        <dbReference type="ARBA" id="ARBA00023295"/>
    </source>
</evidence>
<dbReference type="eggNOG" id="COG5492">
    <property type="taxonomic scope" value="Bacteria"/>
</dbReference>
<dbReference type="PANTHER" id="PTHR10357">
    <property type="entry name" value="ALPHA-AMYLASE FAMILY MEMBER"/>
    <property type="match status" value="1"/>
</dbReference>
<dbReference type="KEGG" id="psab:PSAB_16320"/>
<sequence length="2194" mass="236220">MSTSYGKKRWRWLSVVTAIIMILQLASGLVPAAAYADSETLAADPLIDQPGGSTKWIVVGIKDWNNSNEEMQMKHLAGGFYAYSIVLPAGHYEFKLVRSGTWTGFDNAGNNFAFDLSTSAKVNFYINEELNEARISLPNVQGIEQYTPVLPEAKWPRLVGDLQSVFGEAEWSPGGSRQFFVDYNFDNTVYKIQRTLPVGNYQAKVIFGTDWSSDENYGDNGQNLAINVLDPVNVTFSIDYSSGSKNLTHDYVPKNSSFDGKIDKGSVSFDSRSITYKKPFGAIKAGQEDVMLRIAAQKGDVQLAKVELTNPDSLSKDFTMNRVTSVGSKDYFEVTIPGSQFSKIGIWGYKFILVDGTAKVEYGDDTTRGGSGSVSDEGAVPYDLTVYDPGYKTPDWMKHAVVYQIFPDRFFDGDKNNNRAKTEDGYRGANSGQYATDKGGQKLQYFDGGVTNDPTPDQVWGTWGDVPENPDRTTAENQPYYPGAKTDGAWTNEFYGGDIQGIQDKLGYLKSLGINTLYLNPVAWAASNHKYDATDYGHLDPMFGKPVYRTPGDPSSGLDYTATRAESDRVYQAFAKAARELGMHIINDGVFNHVGDDSIYFDRYSKYPEIGAYEYWAKVYDKMNADNLSQADAEEAVRTEFTSKINPMTGAHYKYPDDFTYTTWFTITSEKVKNRDDNNMHYKYDAWWGYDSLPAMDAKDPQTAATDFFPADSQAIDGQNEWNNIGYREAVIGHDLGGLSEAGAQKAMESANSQRWMWMGSSGWRLDVAPDVSSSTWRKFREAVKSVEGKTDANGNPIENPVILGEEWGVATRYLLGDQFDSVMNYRFRGAVQSYMISGDANTLNQSLESIREDYPKEAWQAMLNLVDSHDTTRSITKYDHPDYEEEHLVIADDASDRALKLQALTAILQMGYPGAPTIYYGDEVGVTGTKDPDSRRTFPWERIIAGGGEYSATGKYAELFQTYQSAAKVRNDNEVFRTGDLKVAYASGDVIVYARKNDTKGGLVAINRGTEAQTVNADVTGFLPDGLTLADQLGSDATGTVTGGKISLTIPALSGMMMLSTGELSVVPQVTGLHAAGGDGNVALSWNATDGADSYVIYRAAIEGGDLQKVGESNTPSFTDSSVTNGSKYYYTVTAIAGANESEPCDMASATPAFVIDSVTIVQKAEDMTVGVGKATYEIQAEIRIPGLTDVPSSVYQEPEGVIAKLIYYPSAGSPDQALETKLRYKTDNETNGSKIYWAAFEPIFAGSYTYLAQVSTDNGESFVSSAPETVNVSSDPADTEPPSSPVLADIPVESNMTHLTWTLDAADASGIEVYRKGDGPDYKLIASLDKTVREYKDYTVSNDTAYTYKVAAYDAAYNRSYSEEQAVTPKLVMVDVTLRLHLPDYTPSTDTINIAGDFNGWNAGSTPLKVPSGATDRSVVEYNFKMMAGKSIQYKYTRGSWETEAFTSHTRTANDTTDMGNWAYSSTDTNMRLTIANQGGSKQVVDDYVLRWVDMPMIVTLPRTSYGTDIEYVTGDSAMNLKAFVPYGVAFTINGQPIPEGVMDTHGNVLLSGIPIAPGVNKFVLHIEPTAETLALPWYTDKGRAGQATKTLTITVTRTGTDDGSGGGPVKPTLSGLSAAAPASSLTVGDTWSTSVQALYSDNSKVDVTSQASFESSQPEIASVSGQGVVAALAEGSAVITVRYGGLSKSFTVQIVKKLDVPDNNKPAQLIASAPASSLKAGDTWSTVVQAVYSDGRKVDVTLLSAFESSWPEIASVEAGGLIKAISPGTAAITVRYDGLITSFDVQVVSQSTSDGTGGNGGNGGNGGTGSGSGGAGTGQTPPAGTQTVTADQLKPDSNGAASITLDRGVQQLVLPVQSGSAGGVDRIEIKGEQVSLTIPAAVLQSLAALLPAEQLSGAHLALNVSKLDQAAKEGAIKQLSLPTGTAIGLASEVYDFSLQAVTKDGKAISLSAFPKPVELVFHTDAKADPQLTGVYYLNNAGIAEYIGGEWNGGLLKAKVTHFSRYAAMEYVKTYSDVPAGHWANRAVTVLSAKHIVNGVNGGVFAPNQPVTRAEFAAMLVRSLGLTAKGKAPFKDVTGKEWYSGSIAAAYESGIVKGASAGAFNPQQRITREEMASMIIRAYRVKTGQAADSSAKASFADASSISGWAQNDVSAAVSLGLLKGKDGGRFMPKANTTRAESAQALYNLVSKY</sequence>
<dbReference type="SUPFAM" id="SSF49373">
    <property type="entry name" value="Invasin/intimin cell-adhesion fragments"/>
    <property type="match status" value="2"/>
</dbReference>
<dbReference type="Pfam" id="PF00128">
    <property type="entry name" value="Alpha-amylase"/>
    <property type="match status" value="2"/>
</dbReference>
<dbReference type="SMART" id="SM00060">
    <property type="entry name" value="FN3"/>
    <property type="match status" value="2"/>
</dbReference>
<dbReference type="InterPro" id="IPR036116">
    <property type="entry name" value="FN3_sf"/>
</dbReference>
<dbReference type="InterPro" id="IPR003343">
    <property type="entry name" value="Big_2"/>
</dbReference>
<dbReference type="CDD" id="cd00063">
    <property type="entry name" value="FN3"/>
    <property type="match status" value="1"/>
</dbReference>
<dbReference type="Gene3D" id="2.60.40.1080">
    <property type="match status" value="2"/>
</dbReference>
<evidence type="ECO:0000256" key="3">
    <source>
        <dbReference type="ARBA" id="ARBA00022801"/>
    </source>
</evidence>
<dbReference type="InterPro" id="IPR004185">
    <property type="entry name" value="Glyco_hydro_13_lg-like_dom"/>
</dbReference>
<dbReference type="GO" id="GO:0005975">
    <property type="term" value="P:carbohydrate metabolic process"/>
    <property type="evidence" value="ECO:0007669"/>
    <property type="project" value="InterPro"/>
</dbReference>
<dbReference type="SMART" id="SM00632">
    <property type="entry name" value="Aamy_C"/>
    <property type="match status" value="1"/>
</dbReference>
<evidence type="ECO:0000259" key="6">
    <source>
        <dbReference type="PROSITE" id="PS51272"/>
    </source>
</evidence>
<dbReference type="GO" id="GO:0046872">
    <property type="term" value="F:metal ion binding"/>
    <property type="evidence" value="ECO:0007669"/>
    <property type="project" value="UniProtKB-KW"/>
</dbReference>
<keyword evidence="3" id="KW-0378">Hydrolase</keyword>
<dbReference type="CDD" id="cd11338">
    <property type="entry name" value="AmyAc_CMD"/>
    <property type="match status" value="1"/>
</dbReference>
<dbReference type="EMBL" id="CP004078">
    <property type="protein sequence ID" value="AHV98171.1"/>
    <property type="molecule type" value="Genomic_DNA"/>
</dbReference>
<gene>
    <name evidence="7" type="ORF">PSAB_16320</name>
</gene>
<dbReference type="PROSITE" id="PS51272">
    <property type="entry name" value="SLH"/>
    <property type="match status" value="3"/>
</dbReference>
<dbReference type="InterPro" id="IPR014756">
    <property type="entry name" value="Ig_E-set"/>
</dbReference>
<dbReference type="InterPro" id="IPR006047">
    <property type="entry name" value="GH13_cat_dom"/>
</dbReference>
<evidence type="ECO:0000313" key="8">
    <source>
        <dbReference type="Proteomes" id="UP000019772"/>
    </source>
</evidence>
<keyword evidence="2" id="KW-0479">Metal-binding</keyword>
<organism evidence="7 8">
    <name type="scientific">Paenibacillus sabinae T27</name>
    <dbReference type="NCBI Taxonomy" id="1268072"/>
    <lineage>
        <taxon>Bacteria</taxon>
        <taxon>Bacillati</taxon>
        <taxon>Bacillota</taxon>
        <taxon>Bacilli</taxon>
        <taxon>Bacillales</taxon>
        <taxon>Paenibacillaceae</taxon>
        <taxon>Paenibacillus</taxon>
    </lineage>
</organism>
<reference evidence="7 8" key="1">
    <citation type="journal article" date="2014" name="PLoS Genet.">
        <title>Comparative Genomic Analysis of N2-Fixing and Non-N2-Fixing Paenibacillus spp.: Organization, Evolution and Expression of the Nitrogen Fixation Genes.</title>
        <authorList>
            <person name="Xie J.B."/>
            <person name="Du Z."/>
            <person name="Bai L."/>
            <person name="Tian C."/>
            <person name="Zhang Y."/>
            <person name="Xie J.Y."/>
            <person name="Wang T."/>
            <person name="Liu X."/>
            <person name="Chen X."/>
            <person name="Cheng Q."/>
            <person name="Chen S."/>
            <person name="Li J."/>
        </authorList>
    </citation>
    <scope>NUCLEOTIDE SEQUENCE [LARGE SCALE GENOMIC DNA]</scope>
    <source>
        <strain evidence="7 8">T27</strain>
    </source>
</reference>
<feature type="domain" description="SLH" evidence="6">
    <location>
        <begin position="2077"/>
        <end position="2135"/>
    </location>
</feature>
<feature type="compositionally biased region" description="Gly residues" evidence="5">
    <location>
        <begin position="1798"/>
        <end position="1820"/>
    </location>
</feature>
<dbReference type="InterPro" id="IPR054409">
    <property type="entry name" value="X25_BaPul-like"/>
</dbReference>
<dbReference type="PANTHER" id="PTHR10357:SF210">
    <property type="entry name" value="MALTODEXTRIN GLUCOSIDASE"/>
    <property type="match status" value="1"/>
</dbReference>
<dbReference type="CDD" id="cd02857">
    <property type="entry name" value="E_set_CDase_PDE_N"/>
    <property type="match status" value="1"/>
</dbReference>
<dbReference type="PATRIC" id="fig|1268072.3.peg.3372"/>
<dbReference type="SUPFAM" id="SSF81296">
    <property type="entry name" value="E set domains"/>
    <property type="match status" value="1"/>
</dbReference>
<evidence type="ECO:0000256" key="2">
    <source>
        <dbReference type="ARBA" id="ARBA00022723"/>
    </source>
</evidence>
<dbReference type="InterPro" id="IPR008964">
    <property type="entry name" value="Invasin/intimin_cell_adhesion"/>
</dbReference>
<dbReference type="SUPFAM" id="SSF51011">
    <property type="entry name" value="Glycosyl hydrolase domain"/>
    <property type="match status" value="1"/>
</dbReference>
<accession>X4ZF54</accession>
<protein>
    <submittedName>
        <fullName evidence="7">Alpha amylase</fullName>
    </submittedName>
</protein>
<feature type="domain" description="SLH" evidence="6">
    <location>
        <begin position="2138"/>
        <end position="2194"/>
    </location>
</feature>
<dbReference type="InterPro" id="IPR003961">
    <property type="entry name" value="FN3_dom"/>
</dbReference>
<feature type="region of interest" description="Disordered" evidence="5">
    <location>
        <begin position="1793"/>
        <end position="1843"/>
    </location>
</feature>
<feature type="compositionally biased region" description="Polar residues" evidence="5">
    <location>
        <begin position="1264"/>
        <end position="1278"/>
    </location>
</feature>
<dbReference type="eggNOG" id="COG3280">
    <property type="taxonomic scope" value="Bacteria"/>
</dbReference>
<dbReference type="Pfam" id="PF22359">
    <property type="entry name" value="Big-like"/>
    <property type="match status" value="1"/>
</dbReference>
<evidence type="ECO:0000256" key="1">
    <source>
        <dbReference type="ARBA" id="ARBA00001913"/>
    </source>
</evidence>
<dbReference type="SUPFAM" id="SSF51445">
    <property type="entry name" value="(Trans)glycosidases"/>
    <property type="match status" value="1"/>
</dbReference>
<dbReference type="Pfam" id="PF22058">
    <property type="entry name" value="X25_BaPul_like"/>
    <property type="match status" value="2"/>
</dbReference>
<keyword evidence="8" id="KW-1185">Reference proteome</keyword>